<evidence type="ECO:0000313" key="4">
    <source>
        <dbReference type="Proteomes" id="UP001207736"/>
    </source>
</evidence>
<protein>
    <recommendedName>
        <fullName evidence="6">DUF3810 domain-containing protein</fullName>
    </recommendedName>
</protein>
<dbReference type="Pfam" id="PF12725">
    <property type="entry name" value="DUF3810"/>
    <property type="match status" value="1"/>
</dbReference>
<evidence type="ECO:0008006" key="6">
    <source>
        <dbReference type="Google" id="ProtNLM"/>
    </source>
</evidence>
<dbReference type="RefSeq" id="WP_264846101.1">
    <property type="nucleotide sequence ID" value="NZ_BPMA01000018.1"/>
</dbReference>
<evidence type="ECO:0000256" key="1">
    <source>
        <dbReference type="SAM" id="Phobius"/>
    </source>
</evidence>
<keyword evidence="1" id="KW-0472">Membrane</keyword>
<dbReference type="AlphaFoldDB" id="A0AAV5AQR6"/>
<feature type="transmembrane region" description="Helical" evidence="1">
    <location>
        <begin position="52"/>
        <end position="81"/>
    </location>
</feature>
<accession>A0AAV5AQR6</accession>
<keyword evidence="1" id="KW-1133">Transmembrane helix</keyword>
<name>A0AAV5AQR6_9FLAO</name>
<dbReference type="EMBL" id="BQKB01000018">
    <property type="protein sequence ID" value="GJM52697.1"/>
    <property type="molecule type" value="Genomic_DNA"/>
</dbReference>
<keyword evidence="5" id="KW-1185">Reference proteome</keyword>
<proteinExistence type="predicted"/>
<dbReference type="Proteomes" id="UP001208692">
    <property type="component" value="Unassembled WGS sequence"/>
</dbReference>
<sequence>MNLSNTKKNRFTKYYIGIGLFLLTYLFVLIFRQSPDLTEKLYSTGIYPYISMVLRFIFGWIPFSIGDIFYTIIGGIIFLFFIKKFKSIWQNPVYFFGKIVLFVGGIFFIFHLFWGFNYYRKPLEKTLKLNTIYTESELYNATEIFVQRANELHTQLMSIDTLSVDIPLTNQEIYKLTSQGYENISYKFPQFKLCVNSLKSSLYSRVLTYMGYSGYLNPFTGEAQVNRLPVGYHVPITATHEVAHQLGYSAENEANFIAYLVSTHHQNKYFKYSAALFALRYCLGEVQKVNQEKYDEFLSKIRKGILKNYKESSDFWKQYQNPLEPYFKASYDVFLKANNQKKGIQSYNYVTGMIINYELQN</sequence>
<dbReference type="Proteomes" id="UP001207736">
    <property type="component" value="Unassembled WGS sequence"/>
</dbReference>
<keyword evidence="1" id="KW-0812">Transmembrane</keyword>
<evidence type="ECO:0000313" key="5">
    <source>
        <dbReference type="Proteomes" id="UP001208692"/>
    </source>
</evidence>
<evidence type="ECO:0000313" key="2">
    <source>
        <dbReference type="EMBL" id="GJM49632.1"/>
    </source>
</evidence>
<feature type="transmembrane region" description="Helical" evidence="1">
    <location>
        <begin position="12"/>
        <end position="32"/>
    </location>
</feature>
<reference evidence="2 5" key="1">
    <citation type="submission" date="2021-11" db="EMBL/GenBank/DDBJ databases">
        <title>Draft genome sequence of Capnocytophaga sp. strain KC07075 isolated from cat oral cavity.</title>
        <authorList>
            <person name="Suzuki M."/>
            <person name="Imaoka K."/>
            <person name="Kimura M."/>
            <person name="Morikawa S."/>
            <person name="Maeda K."/>
        </authorList>
    </citation>
    <scope>NUCLEOTIDE SEQUENCE</scope>
    <source>
        <strain evidence="2">KC07075</strain>
        <strain evidence="3 5">KC07079</strain>
    </source>
</reference>
<comment type="caution">
    <text evidence="2">The sequence shown here is derived from an EMBL/GenBank/DDBJ whole genome shotgun (WGS) entry which is preliminary data.</text>
</comment>
<gene>
    <name evidence="2" type="ORF">RCZ15_06070</name>
    <name evidence="3" type="ORF">RCZ16_10140</name>
</gene>
<dbReference type="InterPro" id="IPR024294">
    <property type="entry name" value="DUF3810"/>
</dbReference>
<evidence type="ECO:0000313" key="3">
    <source>
        <dbReference type="EMBL" id="GJM52697.1"/>
    </source>
</evidence>
<dbReference type="EMBL" id="BQKA01000012">
    <property type="protein sequence ID" value="GJM49632.1"/>
    <property type="molecule type" value="Genomic_DNA"/>
</dbReference>
<feature type="transmembrane region" description="Helical" evidence="1">
    <location>
        <begin position="93"/>
        <end position="116"/>
    </location>
</feature>
<organism evidence="2 4">
    <name type="scientific">Capnocytophaga catalasegens</name>
    <dbReference type="NCBI Taxonomy" id="1004260"/>
    <lineage>
        <taxon>Bacteria</taxon>
        <taxon>Pseudomonadati</taxon>
        <taxon>Bacteroidota</taxon>
        <taxon>Flavobacteriia</taxon>
        <taxon>Flavobacteriales</taxon>
        <taxon>Flavobacteriaceae</taxon>
        <taxon>Capnocytophaga</taxon>
    </lineage>
</organism>